<sequence>MRGYGNRRGGGGGSRQQPDTTTRLPAALRMELGMEAEADGGSTNAGRGRQNNSVYGRKEARKETRTTNHNPRGGFTKAYEGGVKRKFGAEGRTGPSKSAASSAPPLKRPKTMPASGASSKASGSASSKAAEKKKVQEKSSASSSVEASTSLKGKQRKHVDATAQTPLERMLAAQKSGGASSSALAASGDVAPRKQKKRSQMTQAEKDEADEIAWLEAKLKLDREGGEDDEGEDGLGVLIRDLDRYQTGMFDKPDDDEQDEQDDTDDDEEDDEEDDSEGEEGDDGDDDDDDLESEADFELEDGEEIEMNEAADEEEDAEEEQVNQNAKNDKSSLPTAAAPPSATSSGKYIPPALRRAAVEAEAASTSAQKSLSSTPAADPKLTRTLNGLLNRLSSANLDAIMADLVEAYRSYPRAVVTQTLVRLVLETVALQPNLVDTIVIMYAALFAALGRSVGVEFGAEAVQVLVGKLVHAHAQIRRRQKGGAAAEVEGLDDKAGRECLNLAVLLAHAYNLHLVAAPLVYDIVRLCLREPAAIRAGRDLEAIHLRSLGQLPVDHEEDGDDHQAMREIDVELLLKLVKSCGSQMRSDDQSALRDIVSLTQERINDANTQGTSTLGSRARFMLEALVDLQKTRSKSKAGAASYGADGTVAAEALGRYKKYISSMVKRPDRLLRSSAASGMSSTDEPLLNIGLRDLADSTRKGRWWLVGAAWTGHDKDDEDDVDAAEGVTAKRKLAKTGPASGGDGGSGVVGSSASTEEANLLILAREHGMNTDARKSVFITLMSSEDYIDASQKLLGLGLNEVQRREVVRVLLHCLGSEPIYNPYYVLIGQQLASDSGAAGGPALAISSTSGIISTRVTMQYCLWDFFREIGESDVGGVTMISGKGDADGDDEDEFTGFDDTFGETKDGDGGLPSVNRKMIHLARAYGWWMAKNTLNLNMLRTVDFAGLKQRGRTFVQLLLVHMLLSVQTVSPTKTLTMSWNAEKSASRYRTSIENVLVRGTAGNLELARGLLIFVKRYMRPAEVAPVLGGAGIKKGTRQALEWAVKVSEEVLEVGIQVAGQI</sequence>
<comment type="caution">
    <text evidence="6">The sequence shown here is derived from an EMBL/GenBank/DDBJ whole genome shotgun (WGS) entry which is preliminary data.</text>
</comment>
<feature type="compositionally biased region" description="Low complexity" evidence="4">
    <location>
        <begin position="95"/>
        <end position="105"/>
    </location>
</feature>
<protein>
    <recommendedName>
        <fullName evidence="5">MI domain-containing protein</fullName>
    </recommendedName>
</protein>
<dbReference type="Proteomes" id="UP000078113">
    <property type="component" value="Unassembled WGS sequence"/>
</dbReference>
<feature type="compositionally biased region" description="Low complexity" evidence="4">
    <location>
        <begin position="331"/>
        <end position="345"/>
    </location>
</feature>
<dbReference type="EMBL" id="LWDG02000009">
    <property type="protein sequence ID" value="KAE8271845.1"/>
    <property type="molecule type" value="Genomic_DNA"/>
</dbReference>
<comment type="subcellular location">
    <subcellularLocation>
        <location evidence="1">Nucleus</location>
        <location evidence="1">Nucleolus</location>
    </subcellularLocation>
</comment>
<evidence type="ECO:0000256" key="3">
    <source>
        <dbReference type="ARBA" id="ARBA00023242"/>
    </source>
</evidence>
<reference evidence="6" key="2">
    <citation type="journal article" date="2019" name="IMA Fungus">
        <title>Genome sequencing and comparison of five Tilletia species to identify candidate genes for the detection of regulated species infecting wheat.</title>
        <authorList>
            <person name="Nguyen H.D.T."/>
            <person name="Sultana T."/>
            <person name="Kesanakurti P."/>
            <person name="Hambleton S."/>
        </authorList>
    </citation>
    <scope>NUCLEOTIDE SEQUENCE</scope>
    <source>
        <strain evidence="6">DAOMC 236422</strain>
    </source>
</reference>
<dbReference type="SUPFAM" id="SSF48371">
    <property type="entry name" value="ARM repeat"/>
    <property type="match status" value="1"/>
</dbReference>
<feature type="compositionally biased region" description="Basic and acidic residues" evidence="4">
    <location>
        <begin position="56"/>
        <end position="66"/>
    </location>
</feature>
<dbReference type="PROSITE" id="PS51366">
    <property type="entry name" value="MI"/>
    <property type="match status" value="1"/>
</dbReference>
<feature type="region of interest" description="Disordered" evidence="4">
    <location>
        <begin position="1"/>
        <end position="380"/>
    </location>
</feature>
<feature type="compositionally biased region" description="Low complexity" evidence="4">
    <location>
        <begin position="114"/>
        <end position="128"/>
    </location>
</feature>
<organism evidence="6 7">
    <name type="scientific">Tilletia walkeri</name>
    <dbReference type="NCBI Taxonomy" id="117179"/>
    <lineage>
        <taxon>Eukaryota</taxon>
        <taxon>Fungi</taxon>
        <taxon>Dikarya</taxon>
        <taxon>Basidiomycota</taxon>
        <taxon>Ustilaginomycotina</taxon>
        <taxon>Exobasidiomycetes</taxon>
        <taxon>Tilletiales</taxon>
        <taxon>Tilletiaceae</taxon>
        <taxon>Tilletia</taxon>
    </lineage>
</organism>
<keyword evidence="3" id="KW-0539">Nucleus</keyword>
<keyword evidence="7" id="KW-1185">Reference proteome</keyword>
<dbReference type="InterPro" id="IPR003890">
    <property type="entry name" value="MIF4G-like_typ-3"/>
</dbReference>
<dbReference type="Pfam" id="PF02847">
    <property type="entry name" value="MA3"/>
    <property type="match status" value="1"/>
</dbReference>
<name>A0A8X7NGI5_9BASI</name>
<evidence type="ECO:0000313" key="6">
    <source>
        <dbReference type="EMBL" id="KAE8271845.1"/>
    </source>
</evidence>
<dbReference type="PANTHER" id="PTHR18034">
    <property type="entry name" value="CELL CYCLE CONTROL PROTEIN CWF22-RELATED"/>
    <property type="match status" value="1"/>
</dbReference>
<accession>A0A8X7NGI5</accession>
<dbReference type="InterPro" id="IPR016024">
    <property type="entry name" value="ARM-type_fold"/>
</dbReference>
<feature type="compositionally biased region" description="Low complexity" evidence="4">
    <location>
        <begin position="352"/>
        <end position="367"/>
    </location>
</feature>
<evidence type="ECO:0000256" key="4">
    <source>
        <dbReference type="SAM" id="MobiDB-lite"/>
    </source>
</evidence>
<evidence type="ECO:0000259" key="5">
    <source>
        <dbReference type="PROSITE" id="PS51366"/>
    </source>
</evidence>
<feature type="compositionally biased region" description="Acidic residues" evidence="4">
    <location>
        <begin position="253"/>
        <end position="321"/>
    </location>
</feature>
<feature type="compositionally biased region" description="Gly residues" evidence="4">
    <location>
        <begin position="1"/>
        <end position="14"/>
    </location>
</feature>
<evidence type="ECO:0000256" key="2">
    <source>
        <dbReference type="ARBA" id="ARBA00006856"/>
    </source>
</evidence>
<dbReference type="GO" id="GO:0003723">
    <property type="term" value="F:RNA binding"/>
    <property type="evidence" value="ECO:0007669"/>
    <property type="project" value="InterPro"/>
</dbReference>
<dbReference type="PANTHER" id="PTHR18034:SF4">
    <property type="entry name" value="NUCLEOLAR MIF4G DOMAIN-CONTAINING PROTEIN 1"/>
    <property type="match status" value="1"/>
</dbReference>
<evidence type="ECO:0000313" key="7">
    <source>
        <dbReference type="Proteomes" id="UP000078113"/>
    </source>
</evidence>
<proteinExistence type="inferred from homology"/>
<reference evidence="6" key="1">
    <citation type="submission" date="2016-04" db="EMBL/GenBank/DDBJ databases">
        <authorList>
            <person name="Nguyen H.D."/>
            <person name="Samba Siva P."/>
            <person name="Cullis J."/>
            <person name="Levesque C.A."/>
            <person name="Hambleton S."/>
        </authorList>
    </citation>
    <scope>NUCLEOTIDE SEQUENCE</scope>
    <source>
        <strain evidence="6">DAOMC 236422</strain>
    </source>
</reference>
<gene>
    <name evidence="6" type="ORF">A4X09_0g501</name>
</gene>
<dbReference type="SMART" id="SM00543">
    <property type="entry name" value="MIF4G"/>
    <property type="match status" value="1"/>
</dbReference>
<dbReference type="InterPro" id="IPR050781">
    <property type="entry name" value="CWC22_splicing_factor"/>
</dbReference>
<feature type="region of interest" description="Disordered" evidence="4">
    <location>
        <begin position="732"/>
        <end position="751"/>
    </location>
</feature>
<evidence type="ECO:0000256" key="1">
    <source>
        <dbReference type="ARBA" id="ARBA00004604"/>
    </source>
</evidence>
<dbReference type="GO" id="GO:0005730">
    <property type="term" value="C:nucleolus"/>
    <property type="evidence" value="ECO:0007669"/>
    <property type="project" value="UniProtKB-SubCell"/>
</dbReference>
<feature type="compositionally biased region" description="Polar residues" evidence="4">
    <location>
        <begin position="41"/>
        <end position="54"/>
    </location>
</feature>
<comment type="similarity">
    <text evidence="2">Belongs to the CWC22 family.</text>
</comment>
<dbReference type="Pfam" id="PF02854">
    <property type="entry name" value="MIF4G"/>
    <property type="match status" value="1"/>
</dbReference>
<feature type="compositionally biased region" description="Low complexity" evidence="4">
    <location>
        <begin position="138"/>
        <end position="148"/>
    </location>
</feature>
<dbReference type="AlphaFoldDB" id="A0A8X7NGI5"/>
<feature type="domain" description="MI" evidence="5">
    <location>
        <begin position="772"/>
        <end position="945"/>
    </location>
</feature>
<dbReference type="GO" id="GO:0042274">
    <property type="term" value="P:ribosomal small subunit biogenesis"/>
    <property type="evidence" value="ECO:0007669"/>
    <property type="project" value="TreeGrafter"/>
</dbReference>
<dbReference type="InterPro" id="IPR003891">
    <property type="entry name" value="Initiation_fac_eIF4g_MI"/>
</dbReference>
<feature type="compositionally biased region" description="Gly residues" evidence="4">
    <location>
        <begin position="739"/>
        <end position="748"/>
    </location>
</feature>
<dbReference type="Gene3D" id="1.25.40.180">
    <property type="match status" value="1"/>
</dbReference>
<feature type="compositionally biased region" description="Low complexity" evidence="4">
    <location>
        <begin position="172"/>
        <end position="188"/>
    </location>
</feature>